<keyword evidence="3 4" id="KW-0342">GTP-binding</keyword>
<reference evidence="7 8" key="1">
    <citation type="submission" date="2016-10" db="EMBL/GenBank/DDBJ databases">
        <authorList>
            <person name="de Groot N.N."/>
        </authorList>
    </citation>
    <scope>NUCLEOTIDE SEQUENCE [LARGE SCALE GENOMIC DNA]</scope>
    <source>
        <strain evidence="7 8">CGMCC 1.5070</strain>
    </source>
</reference>
<evidence type="ECO:0000259" key="6">
    <source>
        <dbReference type="Pfam" id="PF22740"/>
    </source>
</evidence>
<dbReference type="Pfam" id="PF22740">
    <property type="entry name" value="PapZ_C"/>
    <property type="match status" value="1"/>
</dbReference>
<dbReference type="HAMAP" id="MF_00636">
    <property type="entry name" value="RapZ_like"/>
    <property type="match status" value="1"/>
</dbReference>
<protein>
    <submittedName>
        <fullName evidence="7">UPF0042 nucleotide-binding protein</fullName>
    </submittedName>
</protein>
<dbReference type="Pfam" id="PF03668">
    <property type="entry name" value="RapZ-like_N"/>
    <property type="match status" value="1"/>
</dbReference>
<evidence type="ECO:0000259" key="5">
    <source>
        <dbReference type="Pfam" id="PF03668"/>
    </source>
</evidence>
<evidence type="ECO:0000256" key="1">
    <source>
        <dbReference type="ARBA" id="ARBA00022741"/>
    </source>
</evidence>
<dbReference type="PIRSF" id="PIRSF005052">
    <property type="entry name" value="P-loopkin"/>
    <property type="match status" value="1"/>
</dbReference>
<dbReference type="STRING" id="474960.SAMN05216180_0438"/>
<dbReference type="Gene3D" id="3.40.50.300">
    <property type="entry name" value="P-loop containing nucleotide triphosphate hydrolases"/>
    <property type="match status" value="1"/>
</dbReference>
<feature type="binding site" evidence="4">
    <location>
        <begin position="59"/>
        <end position="62"/>
    </location>
    <ligand>
        <name>GTP</name>
        <dbReference type="ChEBI" id="CHEBI:37565"/>
    </ligand>
</feature>
<evidence type="ECO:0000313" key="8">
    <source>
        <dbReference type="Proteomes" id="UP000199158"/>
    </source>
</evidence>
<feature type="binding site" evidence="4">
    <location>
        <begin position="8"/>
        <end position="15"/>
    </location>
    <ligand>
        <name>ATP</name>
        <dbReference type="ChEBI" id="CHEBI:30616"/>
    </ligand>
</feature>
<evidence type="ECO:0000256" key="3">
    <source>
        <dbReference type="ARBA" id="ARBA00023134"/>
    </source>
</evidence>
<dbReference type="GO" id="GO:0005524">
    <property type="term" value="F:ATP binding"/>
    <property type="evidence" value="ECO:0007669"/>
    <property type="project" value="UniProtKB-UniRule"/>
</dbReference>
<keyword evidence="1 4" id="KW-0547">Nucleotide-binding</keyword>
<dbReference type="PANTHER" id="PTHR30448:SF0">
    <property type="entry name" value="RNASE ADAPTER PROTEIN RAPZ"/>
    <property type="match status" value="1"/>
</dbReference>
<dbReference type="InterPro" id="IPR027417">
    <property type="entry name" value="P-loop_NTPase"/>
</dbReference>
<name>A0A1H7Z573_9FIRM</name>
<dbReference type="Proteomes" id="UP000199158">
    <property type="component" value="Unassembled WGS sequence"/>
</dbReference>
<feature type="domain" description="RapZ C-terminal" evidence="6">
    <location>
        <begin position="165"/>
        <end position="283"/>
    </location>
</feature>
<dbReference type="RefSeq" id="WP_092751191.1">
    <property type="nucleotide sequence ID" value="NZ_FOCG01000001.1"/>
</dbReference>
<evidence type="ECO:0000313" key="7">
    <source>
        <dbReference type="EMBL" id="SEM53341.1"/>
    </source>
</evidence>
<evidence type="ECO:0000256" key="2">
    <source>
        <dbReference type="ARBA" id="ARBA00022840"/>
    </source>
</evidence>
<dbReference type="SUPFAM" id="SSF52540">
    <property type="entry name" value="P-loop containing nucleoside triphosphate hydrolases"/>
    <property type="match status" value="1"/>
</dbReference>
<dbReference type="NCBIfam" id="NF003828">
    <property type="entry name" value="PRK05416.1"/>
    <property type="match status" value="1"/>
</dbReference>
<keyword evidence="2 4" id="KW-0067">ATP-binding</keyword>
<dbReference type="PANTHER" id="PTHR30448">
    <property type="entry name" value="RNASE ADAPTER PROTEIN RAPZ"/>
    <property type="match status" value="1"/>
</dbReference>
<dbReference type="OrthoDB" id="9784461at2"/>
<dbReference type="InterPro" id="IPR005337">
    <property type="entry name" value="RapZ-like"/>
</dbReference>
<evidence type="ECO:0000256" key="4">
    <source>
        <dbReference type="HAMAP-Rule" id="MF_00636"/>
    </source>
</evidence>
<dbReference type="EMBL" id="FOCG01000001">
    <property type="protein sequence ID" value="SEM53341.1"/>
    <property type="molecule type" value="Genomic_DNA"/>
</dbReference>
<keyword evidence="8" id="KW-1185">Reference proteome</keyword>
<proteinExistence type="inferred from homology"/>
<dbReference type="InterPro" id="IPR053931">
    <property type="entry name" value="RapZ_C"/>
</dbReference>
<accession>A0A1H7Z573</accession>
<dbReference type="AlphaFoldDB" id="A0A1H7Z573"/>
<gene>
    <name evidence="7" type="ORF">SAMN05216180_0438</name>
</gene>
<sequence length="288" mass="32554">MEFLIVTGMSGAGKSGAANVLEDMGYYCVDNMPPALIVRFSEVCMQSGGKINKVAIVVDSRGGDLFSGLFESLEKLKQNNNNYRILFLDCDDDVLITRYKETRRKHPLCESGASSIEQAIHLERELLQPAKMKASYVIDTTLLTAAQLRDKIYDIFEYGVNTRLLINCMSFGFKYGLPSEADLVFDVRCLPNPFYIEELKQQTGKDKPVEDYVLEFEQSRTLLAKLNDLLEYLIPLYVEEGKSQLMIAIGCTGGKHRSVVFTEKIGSFLSDKGYRVVKNHRDILKVKR</sequence>
<dbReference type="GO" id="GO:0005525">
    <property type="term" value="F:GTP binding"/>
    <property type="evidence" value="ECO:0007669"/>
    <property type="project" value="UniProtKB-UniRule"/>
</dbReference>
<feature type="domain" description="RapZ-like N-terminal" evidence="5">
    <location>
        <begin position="1"/>
        <end position="156"/>
    </location>
</feature>
<dbReference type="InterPro" id="IPR053930">
    <property type="entry name" value="RapZ-like_N"/>
</dbReference>
<organism evidence="7 8">
    <name type="scientific">Hydrogenoanaerobacterium saccharovorans</name>
    <dbReference type="NCBI Taxonomy" id="474960"/>
    <lineage>
        <taxon>Bacteria</taxon>
        <taxon>Bacillati</taxon>
        <taxon>Bacillota</taxon>
        <taxon>Clostridia</taxon>
        <taxon>Eubacteriales</taxon>
        <taxon>Oscillospiraceae</taxon>
        <taxon>Hydrogenoanaerobacterium</taxon>
    </lineage>
</organism>